<dbReference type="AlphaFoldDB" id="A0AAU8JI55"/>
<organism evidence="1">
    <name type="scientific">Planktothricoides raciborskii GIHE-MW2</name>
    <dbReference type="NCBI Taxonomy" id="2792601"/>
    <lineage>
        <taxon>Bacteria</taxon>
        <taxon>Bacillati</taxon>
        <taxon>Cyanobacteriota</taxon>
        <taxon>Cyanophyceae</taxon>
        <taxon>Oscillatoriophycideae</taxon>
        <taxon>Oscillatoriales</taxon>
        <taxon>Oscillatoriaceae</taxon>
        <taxon>Planktothricoides</taxon>
    </lineage>
</organism>
<reference evidence="1" key="1">
    <citation type="submission" date="2024-07" db="EMBL/GenBank/DDBJ databases">
        <authorList>
            <person name="Kim Y.J."/>
            <person name="Jeong J.Y."/>
        </authorList>
    </citation>
    <scope>NUCLEOTIDE SEQUENCE</scope>
    <source>
        <strain evidence="1">GIHE-MW2</strain>
    </source>
</reference>
<dbReference type="EMBL" id="CP159837">
    <property type="protein sequence ID" value="XCM37966.1"/>
    <property type="molecule type" value="Genomic_DNA"/>
</dbReference>
<evidence type="ECO:0000313" key="1">
    <source>
        <dbReference type="EMBL" id="XCM37966.1"/>
    </source>
</evidence>
<sequence length="42" mass="4441">MDEEIAIGAIGAIEAIDLLTDSGVQAKIDGKTKRQPQICQLS</sequence>
<gene>
    <name evidence="1" type="ORF">ABWT76_000781</name>
</gene>
<proteinExistence type="predicted"/>
<dbReference type="RefSeq" id="WP_255353241.1">
    <property type="nucleotide sequence ID" value="NZ_CP159837.1"/>
</dbReference>
<accession>A0AAU8JI55</accession>
<name>A0AAU8JI55_9CYAN</name>
<protein>
    <submittedName>
        <fullName evidence="1">Uncharacterized protein</fullName>
    </submittedName>
</protein>